<dbReference type="Gene3D" id="3.50.50.60">
    <property type="entry name" value="FAD/NAD(P)-binding domain"/>
    <property type="match status" value="2"/>
</dbReference>
<name>A0A951UCI8_9CYAN</name>
<dbReference type="InterPro" id="IPR036188">
    <property type="entry name" value="FAD/NAD-bd_sf"/>
</dbReference>
<dbReference type="EMBL" id="JAHHIF010000028">
    <property type="protein sequence ID" value="MBW4546691.1"/>
    <property type="molecule type" value="Genomic_DNA"/>
</dbReference>
<dbReference type="Proteomes" id="UP000753908">
    <property type="component" value="Unassembled WGS sequence"/>
</dbReference>
<dbReference type="InterPro" id="IPR051473">
    <property type="entry name" value="P2Ox-like"/>
</dbReference>
<protein>
    <recommendedName>
        <fullName evidence="6">Glucose-methanol-choline oxidoreductase C-terminal domain-containing protein</fullName>
    </recommendedName>
</protein>
<evidence type="ECO:0000256" key="2">
    <source>
        <dbReference type="ARBA" id="ARBA00010790"/>
    </source>
</evidence>
<evidence type="ECO:0000256" key="1">
    <source>
        <dbReference type="ARBA" id="ARBA00001974"/>
    </source>
</evidence>
<evidence type="ECO:0000256" key="3">
    <source>
        <dbReference type="ARBA" id="ARBA00022630"/>
    </source>
</evidence>
<dbReference type="PANTHER" id="PTHR42784">
    <property type="entry name" value="PYRANOSE 2-OXIDASE"/>
    <property type="match status" value="1"/>
</dbReference>
<gene>
    <name evidence="7" type="ORF">KME25_19945</name>
</gene>
<comment type="caution">
    <text evidence="7">The sequence shown here is derived from an EMBL/GenBank/DDBJ whole genome shotgun (WGS) entry which is preliminary data.</text>
</comment>
<keyword evidence="5" id="KW-0560">Oxidoreductase</keyword>
<comment type="similarity">
    <text evidence="2">Belongs to the GMC oxidoreductase family.</text>
</comment>
<accession>A0A951UCI8</accession>
<evidence type="ECO:0000313" key="7">
    <source>
        <dbReference type="EMBL" id="MBW4546691.1"/>
    </source>
</evidence>
<evidence type="ECO:0000256" key="4">
    <source>
        <dbReference type="ARBA" id="ARBA00022827"/>
    </source>
</evidence>
<dbReference type="PANTHER" id="PTHR42784:SF1">
    <property type="entry name" value="PYRANOSE 2-OXIDASE"/>
    <property type="match status" value="1"/>
</dbReference>
<keyword evidence="3" id="KW-0285">Flavoprotein</keyword>
<reference evidence="7" key="1">
    <citation type="submission" date="2021-05" db="EMBL/GenBank/DDBJ databases">
        <authorList>
            <person name="Pietrasiak N."/>
            <person name="Ward R."/>
            <person name="Stajich J.E."/>
            <person name="Kurbessoian T."/>
        </authorList>
    </citation>
    <scope>NUCLEOTIDE SEQUENCE</scope>
    <source>
        <strain evidence="7">CPER-KK1</strain>
    </source>
</reference>
<evidence type="ECO:0000256" key="5">
    <source>
        <dbReference type="ARBA" id="ARBA00023002"/>
    </source>
</evidence>
<proteinExistence type="inferred from homology"/>
<dbReference type="AlphaFoldDB" id="A0A951UCI8"/>
<evidence type="ECO:0000259" key="6">
    <source>
        <dbReference type="Pfam" id="PF05199"/>
    </source>
</evidence>
<reference evidence="7" key="2">
    <citation type="journal article" date="2022" name="Microbiol. Resour. Announc.">
        <title>Metagenome Sequencing to Explore Phylogenomics of Terrestrial Cyanobacteria.</title>
        <authorList>
            <person name="Ward R.D."/>
            <person name="Stajich J.E."/>
            <person name="Johansen J.R."/>
            <person name="Huntemann M."/>
            <person name="Clum A."/>
            <person name="Foster B."/>
            <person name="Foster B."/>
            <person name="Roux S."/>
            <person name="Palaniappan K."/>
            <person name="Varghese N."/>
            <person name="Mukherjee S."/>
            <person name="Reddy T.B.K."/>
            <person name="Daum C."/>
            <person name="Copeland A."/>
            <person name="Chen I.A."/>
            <person name="Ivanova N.N."/>
            <person name="Kyrpides N.C."/>
            <person name="Shapiro N."/>
            <person name="Eloe-Fadrosh E.A."/>
            <person name="Pietrasiak N."/>
        </authorList>
    </citation>
    <scope>NUCLEOTIDE SEQUENCE</scope>
    <source>
        <strain evidence="7">CPER-KK1</strain>
    </source>
</reference>
<dbReference type="SUPFAM" id="SSF51905">
    <property type="entry name" value="FAD/NAD(P)-binding domain"/>
    <property type="match status" value="1"/>
</dbReference>
<feature type="domain" description="Glucose-methanol-choline oxidoreductase C-terminal" evidence="6">
    <location>
        <begin position="527"/>
        <end position="580"/>
    </location>
</feature>
<sequence length="591" mass="65515">MFTIRFNTANYTPDWLITLRNNVDGWEKDIPGEYQNDEWRFELPEANYQQGFFFKFVLEETYWMEGLNINLQPVAGGDYLYEEGAVKFPPITEAIVENGYVQHLFFKPNLDEAHLFDVIVIGSGIGGGILADQLSDLGVDVLVLEAGSYLFPTHVANLPRQHKVGQFDKHVWGLFDEFKIQNYVKPNDSQYKGAQAFNLGGRSVFWGGLIPRMSSWEMDAWPTPIKWYLEDSGYQLAEDLMRLALPSSTYQQSVKKFLKEQLPEFNHIDAPVAVKHSNVDLNTIPTGMFSTADLLMESKLTNGASGNQNLSINLNHPVVELETTGTSVTKVVAYDLIAKKYRKFQAKQVVLSAGTIESAKLAKLSQLLDPNNKIGVGITDHPIFFTHFAVPATSPFYNVAAASKVLSWHKQASETQHPYNIVLELGADFNQGRYLDSDIVNAHRQQKGNAMLCEIVFLFNAPLMAQNGVDHNGASFVKPSVRMQPSPSANAFFGEVNAIKDKIIQQLGGEALMGENLGLKVGDLGGVAHEVGTLRMGANNDGVVDTNLKFLSYDNLYACDLSVFPTSPAANPTLTLAALAMRLAEHLKKVL</sequence>
<dbReference type="GO" id="GO:0016614">
    <property type="term" value="F:oxidoreductase activity, acting on CH-OH group of donors"/>
    <property type="evidence" value="ECO:0007669"/>
    <property type="project" value="InterPro"/>
</dbReference>
<dbReference type="Pfam" id="PF05199">
    <property type="entry name" value="GMC_oxred_C"/>
    <property type="match status" value="1"/>
</dbReference>
<organism evidence="7 8">
    <name type="scientific">Symplocastrum torsivum CPER-KK1</name>
    <dbReference type="NCBI Taxonomy" id="450513"/>
    <lineage>
        <taxon>Bacteria</taxon>
        <taxon>Bacillati</taxon>
        <taxon>Cyanobacteriota</taxon>
        <taxon>Cyanophyceae</taxon>
        <taxon>Oscillatoriophycideae</taxon>
        <taxon>Oscillatoriales</taxon>
        <taxon>Microcoleaceae</taxon>
        <taxon>Symplocastrum</taxon>
    </lineage>
</organism>
<dbReference type="InterPro" id="IPR007867">
    <property type="entry name" value="GMC_OxRtase_C"/>
</dbReference>
<comment type="cofactor">
    <cofactor evidence="1">
        <name>FAD</name>
        <dbReference type="ChEBI" id="CHEBI:57692"/>
    </cofactor>
</comment>
<keyword evidence="4" id="KW-0274">FAD</keyword>
<evidence type="ECO:0000313" key="8">
    <source>
        <dbReference type="Proteomes" id="UP000753908"/>
    </source>
</evidence>